<dbReference type="VEuPathDB" id="PiroplasmaDB:BMR1_02g03415"/>
<dbReference type="Proteomes" id="UP000002899">
    <property type="component" value="Chromosome II"/>
</dbReference>
<dbReference type="RefSeq" id="XP_012648444.1">
    <property type="nucleotide sequence ID" value="XM_012792990.1"/>
</dbReference>
<evidence type="ECO:0000313" key="2">
    <source>
        <dbReference type="Proteomes" id="UP000002899"/>
    </source>
</evidence>
<dbReference type="KEGG" id="bmic:BMR1_02g03415"/>
<reference evidence="1 2" key="1">
    <citation type="journal article" date="2012" name="Nucleic Acids Res.">
        <title>Sequencing of the smallest Apicomplexan genome from the human pathogen Babesia microti.</title>
        <authorList>
            <person name="Cornillot E."/>
            <person name="Hadj-Kaddour K."/>
            <person name="Dassouli A."/>
            <person name="Noel B."/>
            <person name="Ranwez V."/>
            <person name="Vacherie B."/>
            <person name="Augagneur Y."/>
            <person name="Bres V."/>
            <person name="Duclos A."/>
            <person name="Randazzo S."/>
            <person name="Carcy B."/>
            <person name="Debierre-Grockiego F."/>
            <person name="Delbecq S."/>
            <person name="Moubri-Menage K."/>
            <person name="Shams-Eldin H."/>
            <person name="Usmani-Brown S."/>
            <person name="Bringaud F."/>
            <person name="Wincker P."/>
            <person name="Vivares C.P."/>
            <person name="Schwarz R.T."/>
            <person name="Schetters T.P."/>
            <person name="Krause P.J."/>
            <person name="Gorenflot A."/>
            <person name="Berry V."/>
            <person name="Barbe V."/>
            <person name="Ben Mamoun C."/>
        </authorList>
    </citation>
    <scope>NUCLEOTIDE SEQUENCE [LARGE SCALE GENOMIC DNA]</scope>
    <source>
        <strain evidence="1 2">RI</strain>
    </source>
</reference>
<accession>I7IQJ5</accession>
<dbReference type="AlphaFoldDB" id="I7IQJ5"/>
<reference evidence="1 2" key="3">
    <citation type="journal article" date="2016" name="Sci. Rep.">
        <title>Genome-wide diversity and gene expression profiling of Babesia microti isolates identify polymorphic genes that mediate host-pathogen interactions.</title>
        <authorList>
            <person name="Silva J.C."/>
            <person name="Cornillot E."/>
            <person name="McCracken C."/>
            <person name="Usmani-Brown S."/>
            <person name="Dwivedi A."/>
            <person name="Ifeonu O.O."/>
            <person name="Crabtree J."/>
            <person name="Gotia H.T."/>
            <person name="Virji A.Z."/>
            <person name="Reynes C."/>
            <person name="Colinge J."/>
            <person name="Kumar V."/>
            <person name="Lawres L."/>
            <person name="Pazzi J.E."/>
            <person name="Pablo J.V."/>
            <person name="Hung C."/>
            <person name="Brancato J."/>
            <person name="Kumari P."/>
            <person name="Orvis J."/>
            <person name="Tretina K."/>
            <person name="Chibucos M."/>
            <person name="Ott S."/>
            <person name="Sadzewicz L."/>
            <person name="Sengamalay N."/>
            <person name="Shetty A.C."/>
            <person name="Su Q."/>
            <person name="Tallon L."/>
            <person name="Fraser C.M."/>
            <person name="Frutos R."/>
            <person name="Molina D.M."/>
            <person name="Krause P.J."/>
            <person name="Ben Mamoun C."/>
        </authorList>
    </citation>
    <scope>NUCLEOTIDE SEQUENCE [LARGE SCALE GENOMIC DNA]</scope>
    <source>
        <strain evidence="1 2">RI</strain>
    </source>
</reference>
<evidence type="ECO:0000313" key="1">
    <source>
        <dbReference type="EMBL" id="CCF73835.1"/>
    </source>
</evidence>
<protein>
    <submittedName>
        <fullName evidence="1">Uncharacterized protein</fullName>
    </submittedName>
</protein>
<dbReference type="OrthoDB" id="371833at2759"/>
<name>I7IQJ5_BABMR</name>
<dbReference type="GeneID" id="24424465"/>
<proteinExistence type="predicted"/>
<dbReference type="EMBL" id="FO082872">
    <property type="protein sequence ID" value="CCF73835.1"/>
    <property type="molecule type" value="Genomic_DNA"/>
</dbReference>
<gene>
    <name evidence="1" type="ORF">BMR1_02g03415</name>
</gene>
<sequence>MTIDPERNSNISCLAHGDQGIHIKYLNSEVLENFSVIILQEGDNVGNFVGRTRPYLSPDQFKSFYHSIGCKGSNHSGWNYMEWTEVEGRFIGTSSEDSGPIAVNEFIVAGNFEHISLAIIGKPIKFFDKFGQTTITSTYRGLLAADVLPLNTKNSISESIYSIRSNFVAFCKKFPHNRTKNLNFMDKILEIITTNSPNIANTSINSIVETLNHVDNAAAYKSLLNYLLESKKSYICKECIHFNQSYHNNCTRNKFTKYSNCYTHNCLYGIKLNIWYEIINYLSADNITDLEILTLMAIHKSLAALIYGKLIKTFQDGNNAKSLKLIRWLHPIANILAFQGFKFKWKFITDTTQTYITNWMVIDKVQSIQDIDKLSTLDNLKDFTLNSAFRDKLIVLIGKFIEEIAEKFEQSVTNRDYWSNILIICAITRTLKLTELEYGFETFKNMVSKIVTNCPTHYTNQCLHVNHVSNNNLSDTYKLIMFVAYLINDTLQFLIDWQKILHVALFSLSNPSELTRHLYNDTRYLRYEFCNLTGLLLPTAQAVNSKNAFKHGPNKIVNYFSKYIADTSYIVELKSFLWAAHKYEIAEEIITLSEGKSVASILAEVELAILNSTHKLFIETQRNYYLSQVYHLILLHQEDNFEDLLHSDDLCRFLIDGCFSNNPTTLVISSRVCEGLGIDGDNKLGTCWLDDLDQSMDDQDNNSLIRLLVFGKFAMNNKFSKSPLLVNAIKSLLSYLTNKNDTTVVNLVTDLIGSIIYNLENSLANGDILRPMIDSFCQFINHLTTLYNDDYNSSSEHNHIILHCLEILVLLRSKKLLIASLLFQIPEMFLNNLMERECDYTSIPVSAWTGFCLKNVFIYSIKLLIHSVNLGFDIAHKLIVLCLMIKETCSNTVCNLHGHFIDLLVYGVKDYLSFDAEIEDTQTLYELVELMKNKEYSISDSFNFELQKQLILSDIQQMDELVVKSGSKGIPLRIPVNILRADLRSDVVNSCLKMCNSQSITAAMDGIWADSIAILLSKEWNALNKSFKIELDGEMLRYYESANAVDIVGGKNKKRNKNIDIFRQRKNISSRAPSKHVDDFEFAVKLASSRGKGNAAKSLKMEANEWKNFVNDCKTMKIKIEKIIQDPEMLKNDDVRVTLAALLEKHTGVAKALELIGVNLGN</sequence>
<keyword evidence="2" id="KW-1185">Reference proteome</keyword>
<organism evidence="1 2">
    <name type="scientific">Babesia microti (strain RI)</name>
    <dbReference type="NCBI Taxonomy" id="1133968"/>
    <lineage>
        <taxon>Eukaryota</taxon>
        <taxon>Sar</taxon>
        <taxon>Alveolata</taxon>
        <taxon>Apicomplexa</taxon>
        <taxon>Aconoidasida</taxon>
        <taxon>Piroplasmida</taxon>
        <taxon>Babesiidae</taxon>
        <taxon>Babesia</taxon>
    </lineage>
</organism>
<reference evidence="1 2" key="2">
    <citation type="journal article" date="2013" name="PLoS ONE">
        <title>Whole genome mapping and re-organization of the nuclear and mitochondrial genomes of Babesia microti isolates.</title>
        <authorList>
            <person name="Cornillot E."/>
            <person name="Dassouli A."/>
            <person name="Garg A."/>
            <person name="Pachikara N."/>
            <person name="Randazzo S."/>
            <person name="Depoix D."/>
            <person name="Carcy B."/>
            <person name="Delbecq S."/>
            <person name="Frutos R."/>
            <person name="Silva J.C."/>
            <person name="Sutton R."/>
            <person name="Krause P.J."/>
            <person name="Mamoun C.B."/>
        </authorList>
    </citation>
    <scope>NUCLEOTIDE SEQUENCE [LARGE SCALE GENOMIC DNA]</scope>
    <source>
        <strain evidence="1 2">RI</strain>
    </source>
</reference>